<reference evidence="2 3" key="1">
    <citation type="submission" date="2019-07" db="EMBL/GenBank/DDBJ databases">
        <title>Qingshengfaniella alkalisoli gen. nov., sp. nov., isolated from saline soil.</title>
        <authorList>
            <person name="Xu L."/>
            <person name="Huang X.-X."/>
            <person name="Sun J.-Q."/>
        </authorList>
    </citation>
    <scope>NUCLEOTIDE SEQUENCE [LARGE SCALE GENOMIC DNA]</scope>
    <source>
        <strain evidence="2 3">DSM 27279</strain>
    </source>
</reference>
<keyword evidence="3" id="KW-1185">Reference proteome</keyword>
<keyword evidence="1" id="KW-0732">Signal</keyword>
<name>A0A556B015_9BURK</name>
<comment type="caution">
    <text evidence="2">The sequence shown here is derived from an EMBL/GenBank/DDBJ whole genome shotgun (WGS) entry which is preliminary data.</text>
</comment>
<organism evidence="2 3">
    <name type="scientific">Verticiella sediminum</name>
    <dbReference type="NCBI Taxonomy" id="1247510"/>
    <lineage>
        <taxon>Bacteria</taxon>
        <taxon>Pseudomonadati</taxon>
        <taxon>Pseudomonadota</taxon>
        <taxon>Betaproteobacteria</taxon>
        <taxon>Burkholderiales</taxon>
        <taxon>Alcaligenaceae</taxon>
        <taxon>Verticiella</taxon>
    </lineage>
</organism>
<sequence>MNERKCNFMCRLAWLALAALALAACTPTYNWREMPVADGALRVAFPGKPDTQTRELPLGEHPMTFQLTAAEAGGAVYAVGHGRMPAGMAPDQRAALREALEQSLSANLQAARTERRTAVVRHAAGAARPGLTVDEIEIQGEAGEQAVWLLAQVFVLGDRLVEVAAIGPQAKLSRETARTFLDSLRLQ</sequence>
<feature type="chain" id="PRO_5022111258" description="DUF1795 domain-containing protein" evidence="1">
    <location>
        <begin position="24"/>
        <end position="187"/>
    </location>
</feature>
<evidence type="ECO:0008006" key="4">
    <source>
        <dbReference type="Google" id="ProtNLM"/>
    </source>
</evidence>
<evidence type="ECO:0000313" key="3">
    <source>
        <dbReference type="Proteomes" id="UP000318405"/>
    </source>
</evidence>
<dbReference type="Proteomes" id="UP000318405">
    <property type="component" value="Unassembled WGS sequence"/>
</dbReference>
<evidence type="ECO:0000256" key="1">
    <source>
        <dbReference type="SAM" id="SignalP"/>
    </source>
</evidence>
<protein>
    <recommendedName>
        <fullName evidence="4">DUF1795 domain-containing protein</fullName>
    </recommendedName>
</protein>
<evidence type="ECO:0000313" key="2">
    <source>
        <dbReference type="EMBL" id="TSH98519.1"/>
    </source>
</evidence>
<dbReference type="OrthoDB" id="8686017at2"/>
<proteinExistence type="predicted"/>
<accession>A0A556B015</accession>
<feature type="signal peptide" evidence="1">
    <location>
        <begin position="1"/>
        <end position="23"/>
    </location>
</feature>
<dbReference type="AlphaFoldDB" id="A0A556B015"/>
<dbReference type="PROSITE" id="PS51257">
    <property type="entry name" value="PROKAR_LIPOPROTEIN"/>
    <property type="match status" value="1"/>
</dbReference>
<dbReference type="RefSeq" id="WP_143946426.1">
    <property type="nucleotide sequence ID" value="NZ_BAABMB010000001.1"/>
</dbReference>
<gene>
    <name evidence="2" type="ORF">FOZ76_01845</name>
</gene>
<dbReference type="EMBL" id="VLTJ01000004">
    <property type="protein sequence ID" value="TSH98519.1"/>
    <property type="molecule type" value="Genomic_DNA"/>
</dbReference>